<dbReference type="PANTHER" id="PTHR43767">
    <property type="entry name" value="LONG-CHAIN-FATTY-ACID--COA LIGASE"/>
    <property type="match status" value="1"/>
</dbReference>
<evidence type="ECO:0000256" key="1">
    <source>
        <dbReference type="ARBA" id="ARBA00023002"/>
    </source>
</evidence>
<gene>
    <name evidence="4" type="ORF">Pta02_47830</name>
</gene>
<sequence>MDWTTGKVITPTATYTSIEIEELALGMAAILGERPVAPGDRVVISAGNSAEYIAVLLALMHLDASIVLVDHRETATERRRMGSVAGARLLVTDDDLADHTSPVPALAIGALADEARRRRPGTEFLSFSAWHARTDALVTWSSGSTGSAKGVVRSGRGFLNDLQRTRERMGYRPDDVLLPLLPFSHFYGLTLAILQWTAGCSLVVAPLDRLDLAVRLAALAGATVVDATPSTYHALHAMSQRRPNTVRELAGVRMFCSGGAPLPSSLAQRFARTFSRPLLDGYGSNEAGNIALANLANTGNCGRPLTDVDVTIVDHKGDPVPPGQVGEIVVRSPSLMEGYLADDGTLLPLKDDPYATDDLGYWTIEGNLVVMGRKHAVHRMGHNLYLETIERRAEFCGRPVKIVAVDDERQGSQLVFFVEDANEAGAAHWRGAICSLLPSYEHPNKVVVLPRLPVNGTGKVDVRTLRRLAQNAVYRPARTRPRDVPYEDLPTPEGLDRIPFAERIASLRAVAHFLRTDPGAVMDVLTEISDYKSVEAEIDAALHTLAGAVEEVVRNGPPRVDRMAVFMSSNVLLNSYVLYLLVPSLYTETITARPSSQVAAQTWRLHELLAPVHGLPIEMTSLSQRKFKEGPVAGADVVVFTGTYQNAETIRAELSPEQIFLLFGQGANPFVVTPGADIDLASEDALRIRMLNSGQDCFGPDVFFVHEHDAPRFVEALLKRLSTLTFGDYDDPEADYGPMCYLSAIVEAAEYLQENGRHIIYGGQIDFRTRQIQPTVLLRSMTDEMSLSEIFSPIFNIVTYTDLTQVRRRLETGYYQDRSMGAMVYGHAPELVEYLSRRHMVAVNETLLDIDDGNQPFGGRGIMANYVGHRKKRVAKPLLISQVVAEFAPEKVGSR</sequence>
<dbReference type="RefSeq" id="WP_203877099.1">
    <property type="nucleotide sequence ID" value="NZ_BOOK01000035.1"/>
</dbReference>
<protein>
    <submittedName>
        <fullName evidence="4">Uncharacterized protein</fullName>
    </submittedName>
</protein>
<feature type="domain" description="Aldehyde dehydrogenase" evidence="2">
    <location>
        <begin position="592"/>
        <end position="860"/>
    </location>
</feature>
<evidence type="ECO:0000259" key="2">
    <source>
        <dbReference type="Pfam" id="PF00171"/>
    </source>
</evidence>
<dbReference type="Gene3D" id="3.40.50.12780">
    <property type="entry name" value="N-terminal domain of ligase-like"/>
    <property type="match status" value="1"/>
</dbReference>
<keyword evidence="1" id="KW-0560">Oxidoreductase</keyword>
<organism evidence="4 5">
    <name type="scientific">Planobispora takensis</name>
    <dbReference type="NCBI Taxonomy" id="1367882"/>
    <lineage>
        <taxon>Bacteria</taxon>
        <taxon>Bacillati</taxon>
        <taxon>Actinomycetota</taxon>
        <taxon>Actinomycetes</taxon>
        <taxon>Streptosporangiales</taxon>
        <taxon>Streptosporangiaceae</taxon>
        <taxon>Planobispora</taxon>
    </lineage>
</organism>
<dbReference type="InterPro" id="IPR050237">
    <property type="entry name" value="ATP-dep_AMP-bd_enzyme"/>
</dbReference>
<keyword evidence="5" id="KW-1185">Reference proteome</keyword>
<reference evidence="4" key="1">
    <citation type="submission" date="2021-01" db="EMBL/GenBank/DDBJ databases">
        <title>Whole genome shotgun sequence of Planobispora takensis NBRC 109077.</title>
        <authorList>
            <person name="Komaki H."/>
            <person name="Tamura T."/>
        </authorList>
    </citation>
    <scope>NUCLEOTIDE SEQUENCE</scope>
    <source>
        <strain evidence="4">NBRC 109077</strain>
    </source>
</reference>
<dbReference type="Pfam" id="PF00501">
    <property type="entry name" value="AMP-binding"/>
    <property type="match status" value="1"/>
</dbReference>
<dbReference type="InterPro" id="IPR020845">
    <property type="entry name" value="AMP-binding_CS"/>
</dbReference>
<dbReference type="SUPFAM" id="SSF56801">
    <property type="entry name" value="Acetyl-CoA synthetase-like"/>
    <property type="match status" value="1"/>
</dbReference>
<dbReference type="Proteomes" id="UP000634476">
    <property type="component" value="Unassembled WGS sequence"/>
</dbReference>
<feature type="domain" description="AMP-dependent synthetase/ligase" evidence="3">
    <location>
        <begin position="12"/>
        <end position="340"/>
    </location>
</feature>
<dbReference type="Gene3D" id="3.40.605.10">
    <property type="entry name" value="Aldehyde Dehydrogenase, Chain A, domain 1"/>
    <property type="match status" value="1"/>
</dbReference>
<evidence type="ECO:0000313" key="5">
    <source>
        <dbReference type="Proteomes" id="UP000634476"/>
    </source>
</evidence>
<dbReference type="InterPro" id="IPR000873">
    <property type="entry name" value="AMP-dep_synth/lig_dom"/>
</dbReference>
<dbReference type="EMBL" id="BOOK01000035">
    <property type="protein sequence ID" value="GII02775.1"/>
    <property type="molecule type" value="Genomic_DNA"/>
</dbReference>
<name>A0A8J3T2D4_9ACTN</name>
<dbReference type="Gene3D" id="3.30.300.30">
    <property type="match status" value="1"/>
</dbReference>
<dbReference type="InterPro" id="IPR045851">
    <property type="entry name" value="AMP-bd_C_sf"/>
</dbReference>
<dbReference type="InterPro" id="IPR016162">
    <property type="entry name" value="Ald_DH_N"/>
</dbReference>
<dbReference type="InterPro" id="IPR042099">
    <property type="entry name" value="ANL_N_sf"/>
</dbReference>
<dbReference type="GO" id="GO:0016620">
    <property type="term" value="F:oxidoreductase activity, acting on the aldehyde or oxo group of donors, NAD or NADP as acceptor"/>
    <property type="evidence" value="ECO:0007669"/>
    <property type="project" value="InterPro"/>
</dbReference>
<dbReference type="Gene3D" id="3.40.309.10">
    <property type="entry name" value="Aldehyde Dehydrogenase, Chain A, domain 2"/>
    <property type="match status" value="1"/>
</dbReference>
<dbReference type="PROSITE" id="PS00455">
    <property type="entry name" value="AMP_BINDING"/>
    <property type="match status" value="1"/>
</dbReference>
<dbReference type="SUPFAM" id="SSF53720">
    <property type="entry name" value="ALDH-like"/>
    <property type="match status" value="1"/>
</dbReference>
<dbReference type="InterPro" id="IPR016161">
    <property type="entry name" value="Ald_DH/histidinol_DH"/>
</dbReference>
<evidence type="ECO:0000313" key="4">
    <source>
        <dbReference type="EMBL" id="GII02775.1"/>
    </source>
</evidence>
<dbReference type="AlphaFoldDB" id="A0A8J3T2D4"/>
<dbReference type="GO" id="GO:0016878">
    <property type="term" value="F:acid-thiol ligase activity"/>
    <property type="evidence" value="ECO:0007669"/>
    <property type="project" value="UniProtKB-ARBA"/>
</dbReference>
<comment type="caution">
    <text evidence="4">The sequence shown here is derived from an EMBL/GenBank/DDBJ whole genome shotgun (WGS) entry which is preliminary data.</text>
</comment>
<dbReference type="InterPro" id="IPR016163">
    <property type="entry name" value="Ald_DH_C"/>
</dbReference>
<proteinExistence type="predicted"/>
<dbReference type="PANTHER" id="PTHR43767:SF1">
    <property type="entry name" value="NONRIBOSOMAL PEPTIDE SYNTHASE PES1 (EUROFUNG)-RELATED"/>
    <property type="match status" value="1"/>
</dbReference>
<dbReference type="InterPro" id="IPR015590">
    <property type="entry name" value="Aldehyde_DH_dom"/>
</dbReference>
<evidence type="ECO:0000259" key="3">
    <source>
        <dbReference type="Pfam" id="PF00501"/>
    </source>
</evidence>
<accession>A0A8J3T2D4</accession>
<dbReference type="Pfam" id="PF00171">
    <property type="entry name" value="Aldedh"/>
    <property type="match status" value="1"/>
</dbReference>